<organism evidence="2 3">
    <name type="scientific">Luteipulveratus halotolerans</name>
    <dbReference type="NCBI Taxonomy" id="1631356"/>
    <lineage>
        <taxon>Bacteria</taxon>
        <taxon>Bacillati</taxon>
        <taxon>Actinomycetota</taxon>
        <taxon>Actinomycetes</taxon>
        <taxon>Micrococcales</taxon>
        <taxon>Dermacoccaceae</taxon>
        <taxon>Luteipulveratus</taxon>
    </lineage>
</organism>
<comment type="caution">
    <text evidence="2">The sequence shown here is derived from an EMBL/GenBank/DDBJ whole genome shotgun (WGS) entry which is preliminary data.</text>
</comment>
<accession>A0A0L6CH30</accession>
<evidence type="ECO:0000313" key="2">
    <source>
        <dbReference type="EMBL" id="KNX36823.1"/>
    </source>
</evidence>
<dbReference type="AlphaFoldDB" id="A0A0L6CH30"/>
<keyword evidence="1" id="KW-1133">Transmembrane helix</keyword>
<name>A0A0L6CH30_9MICO</name>
<dbReference type="STRING" id="1631356.VV01_06135"/>
<gene>
    <name evidence="2" type="ORF">VV01_06135</name>
</gene>
<keyword evidence="1" id="KW-0472">Membrane</keyword>
<sequence length="128" mass="13156">MDIVRTTTAVVGAAAAALAGWGIARMADVALTVEQGGSVREVGPWAVVVSTLVVGAAATLTQLVLTRRRAGLRWWLILAGGVLVLSLGGPLAATTTSATFVLIGLHLVVGAVLMFFLRVRPTADLAPR</sequence>
<dbReference type="InterPro" id="IPR045713">
    <property type="entry name" value="DUF6069"/>
</dbReference>
<dbReference type="Pfam" id="PF19545">
    <property type="entry name" value="DUF6069"/>
    <property type="match status" value="1"/>
</dbReference>
<feature type="transmembrane region" description="Helical" evidence="1">
    <location>
        <begin position="98"/>
        <end position="119"/>
    </location>
</feature>
<dbReference type="Proteomes" id="UP000037397">
    <property type="component" value="Unassembled WGS sequence"/>
</dbReference>
<keyword evidence="3" id="KW-1185">Reference proteome</keyword>
<dbReference type="EMBL" id="LAIR01000002">
    <property type="protein sequence ID" value="KNX36823.1"/>
    <property type="molecule type" value="Genomic_DNA"/>
</dbReference>
<protein>
    <submittedName>
        <fullName evidence="2">Uncharacterized protein</fullName>
    </submittedName>
</protein>
<dbReference type="PATRIC" id="fig|1631356.3.peg.1173"/>
<evidence type="ECO:0000256" key="1">
    <source>
        <dbReference type="SAM" id="Phobius"/>
    </source>
</evidence>
<keyword evidence="1" id="KW-0812">Transmembrane</keyword>
<dbReference type="RefSeq" id="WP_050669114.1">
    <property type="nucleotide sequence ID" value="NZ_LAIR01000002.1"/>
</dbReference>
<feature type="transmembrane region" description="Helical" evidence="1">
    <location>
        <begin position="42"/>
        <end position="65"/>
    </location>
</feature>
<proteinExistence type="predicted"/>
<evidence type="ECO:0000313" key="3">
    <source>
        <dbReference type="Proteomes" id="UP000037397"/>
    </source>
</evidence>
<reference evidence="3" key="1">
    <citation type="submission" date="2015-03" db="EMBL/GenBank/DDBJ databases">
        <title>Luteipulveratus halotolerans sp. nov., a novel actinobacterium (Dermacoccaceae) from Sarawak, Malaysia.</title>
        <authorList>
            <person name="Juboi H."/>
            <person name="Basik A."/>
            <person name="Shamsul S.S."/>
            <person name="Arnold P."/>
            <person name="Schmitt E.K."/>
            <person name="Sanglier J.-J."/>
            <person name="Yeo T."/>
        </authorList>
    </citation>
    <scope>NUCLEOTIDE SEQUENCE [LARGE SCALE GENOMIC DNA]</scope>
    <source>
        <strain evidence="3">C296001</strain>
    </source>
</reference>
<feature type="transmembrane region" description="Helical" evidence="1">
    <location>
        <begin position="72"/>
        <end position="92"/>
    </location>
</feature>